<sequence>MKIFEEKQVLPEVNKICDVCEETVIIEVHGEIYAEFGELSARFGHGSQEDGNAYHLDLCEKCFKTAIFALQEHRRAIVMFDDTKELPNDSFGLVST</sequence>
<gene>
    <name evidence="1" type="ORF">RGE70_13630</name>
</gene>
<reference evidence="1 2" key="1">
    <citation type="submission" date="2023-10" db="EMBL/GenBank/DDBJ databases">
        <title>Complete genome sequence of Shewanella sp. DAU334.</title>
        <authorList>
            <person name="Lee Y.-S."/>
            <person name="Jeong H.-R."/>
            <person name="Hwang E.-J."/>
            <person name="Choi Y.-L."/>
            <person name="Kim G.-D."/>
        </authorList>
    </citation>
    <scope>NUCLEOTIDE SEQUENCE [LARGE SCALE GENOMIC DNA]</scope>
    <source>
        <strain evidence="1 2">DAU334</strain>
    </source>
</reference>
<proteinExistence type="predicted"/>
<keyword evidence="2" id="KW-1185">Reference proteome</keyword>
<dbReference type="Proteomes" id="UP001529491">
    <property type="component" value="Chromosome"/>
</dbReference>
<evidence type="ECO:0000313" key="2">
    <source>
        <dbReference type="Proteomes" id="UP001529491"/>
    </source>
</evidence>
<organism evidence="1 2">
    <name type="scientific">Shewanella youngdeokensis</name>
    <dbReference type="NCBI Taxonomy" id="2999068"/>
    <lineage>
        <taxon>Bacteria</taxon>
        <taxon>Pseudomonadati</taxon>
        <taxon>Pseudomonadota</taxon>
        <taxon>Gammaproteobacteria</taxon>
        <taxon>Alteromonadales</taxon>
        <taxon>Shewanellaceae</taxon>
        <taxon>Shewanella</taxon>
    </lineage>
</organism>
<accession>A0ABZ0JX69</accession>
<dbReference type="EMBL" id="CP136522">
    <property type="protein sequence ID" value="WOT04359.1"/>
    <property type="molecule type" value="Genomic_DNA"/>
</dbReference>
<name>A0ABZ0JX69_9GAMM</name>
<protein>
    <submittedName>
        <fullName evidence="1">Uncharacterized protein</fullName>
    </submittedName>
</protein>
<evidence type="ECO:0000313" key="1">
    <source>
        <dbReference type="EMBL" id="WOT04359.1"/>
    </source>
</evidence>
<dbReference type="RefSeq" id="WP_310471987.1">
    <property type="nucleotide sequence ID" value="NZ_CP136522.1"/>
</dbReference>